<comment type="caution">
    <text evidence="1">The sequence shown here is derived from an EMBL/GenBank/DDBJ whole genome shotgun (WGS) entry which is preliminary data.</text>
</comment>
<protein>
    <submittedName>
        <fullName evidence="1">Cytoplasmic iron level regulating protein YaaA (DUF328/UPF0246 family)</fullName>
    </submittedName>
</protein>
<dbReference type="PANTHER" id="PTHR30283">
    <property type="entry name" value="PEROXIDE STRESS RESPONSE PROTEIN YAAA"/>
    <property type="match status" value="1"/>
</dbReference>
<accession>A0ABT6KKP4</accession>
<proteinExistence type="predicted"/>
<dbReference type="EMBL" id="JARXVQ010000001">
    <property type="protein sequence ID" value="MDH6180561.1"/>
    <property type="molecule type" value="Genomic_DNA"/>
</dbReference>
<reference evidence="1 2" key="1">
    <citation type="submission" date="2023-04" db="EMBL/GenBank/DDBJ databases">
        <title>Genome Encyclopedia of Bacteria and Archaea VI: Functional Genomics of Type Strains.</title>
        <authorList>
            <person name="Whitman W."/>
        </authorList>
    </citation>
    <scope>NUCLEOTIDE SEQUENCE [LARGE SCALE GENOMIC DNA]</scope>
    <source>
        <strain evidence="1 2">SG_E_30_P1</strain>
    </source>
</reference>
<keyword evidence="2" id="KW-1185">Reference proteome</keyword>
<evidence type="ECO:0000313" key="1">
    <source>
        <dbReference type="EMBL" id="MDH6180561.1"/>
    </source>
</evidence>
<dbReference type="InterPro" id="IPR005583">
    <property type="entry name" value="YaaA"/>
</dbReference>
<organism evidence="1 2">
    <name type="scientific">Antiquaquibacter oligotrophicus</name>
    <dbReference type="NCBI Taxonomy" id="2880260"/>
    <lineage>
        <taxon>Bacteria</taxon>
        <taxon>Bacillati</taxon>
        <taxon>Actinomycetota</taxon>
        <taxon>Actinomycetes</taxon>
        <taxon>Micrococcales</taxon>
        <taxon>Microbacteriaceae</taxon>
        <taxon>Antiquaquibacter</taxon>
    </lineage>
</organism>
<gene>
    <name evidence="1" type="ORF">M2152_000743</name>
</gene>
<sequence>MLVLLPPSETKRDGGDGLPLDLGSLSFPELTEPRSRAVSALVELSTDSERSFTALGLGPQQGIEVERNRALTSSATMPAIDRYTGVLYDGLAAGELSDAARAFAREHVAIHSALFGLLSADDRIPAYRLSHNSRLPKTPLRGLWRGPISEILALRRGLVIDLRSEAYAALGPVSSDGLYVRVVSEGADGRRKALSHFNKKAKGEFVRAIVEAGVEHPTAESLLEWAHGSGHRLERGREGELELVAV</sequence>
<dbReference type="PANTHER" id="PTHR30283:SF4">
    <property type="entry name" value="PEROXIDE STRESS RESISTANCE PROTEIN YAAA"/>
    <property type="match status" value="1"/>
</dbReference>
<dbReference type="RefSeq" id="WP_322132908.1">
    <property type="nucleotide sequence ID" value="NZ_CP085036.1"/>
</dbReference>
<dbReference type="Pfam" id="PF03883">
    <property type="entry name" value="H2O2_YaaD"/>
    <property type="match status" value="1"/>
</dbReference>
<dbReference type="Proteomes" id="UP001160142">
    <property type="component" value="Unassembled WGS sequence"/>
</dbReference>
<name>A0ABT6KKP4_9MICO</name>
<evidence type="ECO:0000313" key="2">
    <source>
        <dbReference type="Proteomes" id="UP001160142"/>
    </source>
</evidence>